<comment type="caution">
    <text evidence="1">The sequence shown here is derived from an EMBL/GenBank/DDBJ whole genome shotgun (WGS) entry which is preliminary data.</text>
</comment>
<name>A0A836GRV7_LEIEN</name>
<dbReference type="OrthoDB" id="266585at2759"/>
<keyword evidence="2" id="KW-1185">Reference proteome</keyword>
<dbReference type="AlphaFoldDB" id="A0A836GRV7"/>
<dbReference type="Proteomes" id="UP000674179">
    <property type="component" value="Chromosome 21"/>
</dbReference>
<proteinExistence type="predicted"/>
<sequence length="424" mass="45492">MLNMWRRRALPWRRYRTSASQETRPVPTTRCDRRRHGTAADSRCAGAASTSAAHCTHPCPTSSPCCAQAPSCHRCPTAAVLVDASGSALITLPYCMTDVQEEVRVHLRRLLAQRLIAPLVTESLADLFGAQDSEGGSNIHADRSGDIVAMASAVVHSVTQSPSTLRYLVFSHDHPLLRHPSWAPLWAPSPSLSIPSTGPRTSPAKPQATIHAGIKRPDEAVAEALDIRVTVVEKDAAEAFVRPCLGEVVPLLGRHTCGSFLAVTATAIGTLSATRSPSTKAATPTVTSAVPPPSPLLSLPVVAYWERCRVDSFIPSYVQVQAAVRHLLLRRRPTEGVLEKALSAAPAAFAAVPQPPPARPLALVAVVAPDHLTELYSDFVDILEREARQRSHAQHQQQRGATSGGPVQLLLFNSKGLAREHTAV</sequence>
<reference evidence="1 2" key="1">
    <citation type="submission" date="2021-02" db="EMBL/GenBank/DDBJ databases">
        <title>Leishmania (Mundinia) enrietti genome sequencing and assembly.</title>
        <authorList>
            <person name="Almutairi H."/>
            <person name="Gatherer D."/>
        </authorList>
    </citation>
    <scope>NUCLEOTIDE SEQUENCE [LARGE SCALE GENOMIC DNA]</scope>
    <source>
        <strain evidence="1">CUR178</strain>
    </source>
</reference>
<evidence type="ECO:0000313" key="1">
    <source>
        <dbReference type="EMBL" id="KAG5480196.1"/>
    </source>
</evidence>
<protein>
    <submittedName>
        <fullName evidence="1">Uncharacterized protein</fullName>
    </submittedName>
</protein>
<dbReference type="RefSeq" id="XP_067693343.1">
    <property type="nucleotide sequence ID" value="XM_067837922.1"/>
</dbReference>
<organism evidence="1 2">
    <name type="scientific">Leishmania enriettii</name>
    <dbReference type="NCBI Taxonomy" id="5663"/>
    <lineage>
        <taxon>Eukaryota</taxon>
        <taxon>Discoba</taxon>
        <taxon>Euglenozoa</taxon>
        <taxon>Kinetoplastea</taxon>
        <taxon>Metakinetoplastina</taxon>
        <taxon>Trypanosomatida</taxon>
        <taxon>Trypanosomatidae</taxon>
        <taxon>Leishmaniinae</taxon>
        <taxon>Leishmania</taxon>
    </lineage>
</organism>
<dbReference type="GeneID" id="94173432"/>
<dbReference type="KEGG" id="lenr:94173432"/>
<dbReference type="EMBL" id="JAFHKP010000021">
    <property type="protein sequence ID" value="KAG5480196.1"/>
    <property type="molecule type" value="Genomic_DNA"/>
</dbReference>
<gene>
    <name evidence="1" type="ORF">CUR178_06249</name>
</gene>
<accession>A0A836GRV7</accession>
<evidence type="ECO:0000313" key="2">
    <source>
        <dbReference type="Proteomes" id="UP000674179"/>
    </source>
</evidence>